<evidence type="ECO:0000313" key="2">
    <source>
        <dbReference type="EMBL" id="CAB4778678.1"/>
    </source>
</evidence>
<proteinExistence type="predicted"/>
<protein>
    <submittedName>
        <fullName evidence="3">Unannotated protein</fullName>
    </submittedName>
</protein>
<organism evidence="3">
    <name type="scientific">freshwater metagenome</name>
    <dbReference type="NCBI Taxonomy" id="449393"/>
    <lineage>
        <taxon>unclassified sequences</taxon>
        <taxon>metagenomes</taxon>
        <taxon>ecological metagenomes</taxon>
    </lineage>
</organism>
<name>A0A6J7D6N1_9ZZZZ</name>
<reference evidence="3" key="1">
    <citation type="submission" date="2020-05" db="EMBL/GenBank/DDBJ databases">
        <authorList>
            <person name="Chiriac C."/>
            <person name="Salcher M."/>
            <person name="Ghai R."/>
            <person name="Kavagutti S V."/>
        </authorList>
    </citation>
    <scope>NUCLEOTIDE SEQUENCE</scope>
</reference>
<feature type="compositionally biased region" description="Polar residues" evidence="1">
    <location>
        <begin position="1"/>
        <end position="18"/>
    </location>
</feature>
<evidence type="ECO:0000256" key="1">
    <source>
        <dbReference type="SAM" id="MobiDB-lite"/>
    </source>
</evidence>
<sequence length="90" mass="9108">MTSTNTATALSGPPNSAATFVAPSRSRSAITTQAPSACNRLAVAKPIPEAAPVTRATLPCNGFPLGARRSLASSNSQYSIRNFSDSGIGA</sequence>
<gene>
    <name evidence="2" type="ORF">UFOPK2922_00856</name>
    <name evidence="3" type="ORF">UFOPK3306_00510</name>
</gene>
<feature type="region of interest" description="Disordered" evidence="1">
    <location>
        <begin position="1"/>
        <end position="31"/>
    </location>
</feature>
<dbReference type="AlphaFoldDB" id="A0A6J7D6N1"/>
<dbReference type="EMBL" id="CAFBLI010000026">
    <property type="protein sequence ID" value="CAB4862723.1"/>
    <property type="molecule type" value="Genomic_DNA"/>
</dbReference>
<accession>A0A6J7D6N1</accession>
<evidence type="ECO:0000313" key="3">
    <source>
        <dbReference type="EMBL" id="CAB4862723.1"/>
    </source>
</evidence>
<dbReference type="EMBL" id="CAEZZS010000035">
    <property type="protein sequence ID" value="CAB4778678.1"/>
    <property type="molecule type" value="Genomic_DNA"/>
</dbReference>